<dbReference type="Proteomes" id="UP001515480">
    <property type="component" value="Unassembled WGS sequence"/>
</dbReference>
<evidence type="ECO:0000313" key="2">
    <source>
        <dbReference type="EMBL" id="KAL1500111.1"/>
    </source>
</evidence>
<evidence type="ECO:0000256" key="1">
    <source>
        <dbReference type="SAM" id="SignalP"/>
    </source>
</evidence>
<sequence length="135" mass="14040">MWTMLLLGSAVNAWSPPWGSGASCTGTGDPPEVPACYEGKASIPISPVAEQVKLSVLEYSGGKGILTIHATGLSPEDCGNTTFTKTGQEIQFDASCLSGAKVDAKYCSDTDTINVEVQPSKFPLKVPATLTKVAC</sequence>
<organism evidence="2 3">
    <name type="scientific">Prymnesium parvum</name>
    <name type="common">Toxic golden alga</name>
    <dbReference type="NCBI Taxonomy" id="97485"/>
    <lineage>
        <taxon>Eukaryota</taxon>
        <taxon>Haptista</taxon>
        <taxon>Haptophyta</taxon>
        <taxon>Prymnesiophyceae</taxon>
        <taxon>Prymnesiales</taxon>
        <taxon>Prymnesiaceae</taxon>
        <taxon>Prymnesium</taxon>
    </lineage>
</organism>
<protein>
    <submittedName>
        <fullName evidence="2">Uncharacterized protein</fullName>
    </submittedName>
</protein>
<reference evidence="2 3" key="1">
    <citation type="journal article" date="2024" name="Science">
        <title>Giant polyketide synthase enzymes in the biosynthesis of giant marine polyether toxins.</title>
        <authorList>
            <person name="Fallon T.R."/>
            <person name="Shende V.V."/>
            <person name="Wierzbicki I.H."/>
            <person name="Pendleton A.L."/>
            <person name="Watervoot N.F."/>
            <person name="Auber R.P."/>
            <person name="Gonzalez D.J."/>
            <person name="Wisecaver J.H."/>
            <person name="Moore B.S."/>
        </authorList>
    </citation>
    <scope>NUCLEOTIDE SEQUENCE [LARGE SCALE GENOMIC DNA]</scope>
    <source>
        <strain evidence="2 3">12B1</strain>
    </source>
</reference>
<accession>A0AB34IME5</accession>
<evidence type="ECO:0000313" key="3">
    <source>
        <dbReference type="Proteomes" id="UP001515480"/>
    </source>
</evidence>
<comment type="caution">
    <text evidence="2">The sequence shown here is derived from an EMBL/GenBank/DDBJ whole genome shotgun (WGS) entry which is preliminary data.</text>
</comment>
<proteinExistence type="predicted"/>
<dbReference type="EMBL" id="JBGBPQ010000024">
    <property type="protein sequence ID" value="KAL1500111.1"/>
    <property type="molecule type" value="Genomic_DNA"/>
</dbReference>
<dbReference type="AlphaFoldDB" id="A0AB34IME5"/>
<gene>
    <name evidence="2" type="ORF">AB1Y20_012784</name>
</gene>
<keyword evidence="3" id="KW-1185">Reference proteome</keyword>
<feature type="signal peptide" evidence="1">
    <location>
        <begin position="1"/>
        <end position="21"/>
    </location>
</feature>
<keyword evidence="1" id="KW-0732">Signal</keyword>
<name>A0AB34IME5_PRYPA</name>
<feature type="chain" id="PRO_5044276625" evidence="1">
    <location>
        <begin position="22"/>
        <end position="135"/>
    </location>
</feature>